<evidence type="ECO:0000259" key="4">
    <source>
        <dbReference type="PROSITE" id="PS50956"/>
    </source>
</evidence>
<dbReference type="Pfam" id="PF01037">
    <property type="entry name" value="AsnC_trans_reg"/>
    <property type="match status" value="1"/>
</dbReference>
<proteinExistence type="predicted"/>
<gene>
    <name evidence="5" type="ORF">SAMN05444003_0681</name>
</gene>
<organism evidence="5 6">
    <name type="scientific">Cognatiyoonia sediminum</name>
    <dbReference type="NCBI Taxonomy" id="1508389"/>
    <lineage>
        <taxon>Bacteria</taxon>
        <taxon>Pseudomonadati</taxon>
        <taxon>Pseudomonadota</taxon>
        <taxon>Alphaproteobacteria</taxon>
        <taxon>Rhodobacterales</taxon>
        <taxon>Paracoccaceae</taxon>
        <taxon>Cognatiyoonia</taxon>
    </lineage>
</organism>
<dbReference type="Gene3D" id="3.30.70.920">
    <property type="match status" value="1"/>
</dbReference>
<dbReference type="GO" id="GO:0005829">
    <property type="term" value="C:cytosol"/>
    <property type="evidence" value="ECO:0007669"/>
    <property type="project" value="TreeGrafter"/>
</dbReference>
<keyword evidence="1" id="KW-0805">Transcription regulation</keyword>
<keyword evidence="2" id="KW-0238">DNA-binding</keyword>
<dbReference type="SUPFAM" id="SSF54909">
    <property type="entry name" value="Dimeric alpha+beta barrel"/>
    <property type="match status" value="1"/>
</dbReference>
<evidence type="ECO:0000256" key="1">
    <source>
        <dbReference type="ARBA" id="ARBA00023015"/>
    </source>
</evidence>
<dbReference type="InterPro" id="IPR019887">
    <property type="entry name" value="Tscrpt_reg_AsnC/Lrp_C"/>
</dbReference>
<dbReference type="STRING" id="1508389.SAMN05444003_0681"/>
<evidence type="ECO:0000256" key="3">
    <source>
        <dbReference type="ARBA" id="ARBA00023163"/>
    </source>
</evidence>
<dbReference type="Proteomes" id="UP000184074">
    <property type="component" value="Unassembled WGS sequence"/>
</dbReference>
<dbReference type="Pfam" id="PF13404">
    <property type="entry name" value="HTH_AsnC-type"/>
    <property type="match status" value="1"/>
</dbReference>
<dbReference type="InterPro" id="IPR036388">
    <property type="entry name" value="WH-like_DNA-bd_sf"/>
</dbReference>
<accession>A0A1M5M7M4</accession>
<keyword evidence="6" id="KW-1185">Reference proteome</keyword>
<dbReference type="InterPro" id="IPR036390">
    <property type="entry name" value="WH_DNA-bd_sf"/>
</dbReference>
<dbReference type="PANTHER" id="PTHR30154">
    <property type="entry name" value="LEUCINE-RESPONSIVE REGULATORY PROTEIN"/>
    <property type="match status" value="1"/>
</dbReference>
<dbReference type="OrthoDB" id="9809462at2"/>
<dbReference type="RefSeq" id="WP_072899285.1">
    <property type="nucleotide sequence ID" value="NZ_FQXB01000001.1"/>
</dbReference>
<dbReference type="PANTHER" id="PTHR30154:SF53">
    <property type="entry name" value="HTH-TYPE TRANSCRIPTIONAL REGULATOR LRPC"/>
    <property type="match status" value="1"/>
</dbReference>
<dbReference type="Gene3D" id="1.10.10.10">
    <property type="entry name" value="Winged helix-like DNA-binding domain superfamily/Winged helix DNA-binding domain"/>
    <property type="match status" value="1"/>
</dbReference>
<evidence type="ECO:0000256" key="2">
    <source>
        <dbReference type="ARBA" id="ARBA00023125"/>
    </source>
</evidence>
<reference evidence="5 6" key="1">
    <citation type="submission" date="2016-11" db="EMBL/GenBank/DDBJ databases">
        <authorList>
            <person name="Jaros S."/>
            <person name="Januszkiewicz K."/>
            <person name="Wedrychowicz H."/>
        </authorList>
    </citation>
    <scope>NUCLEOTIDE SEQUENCE [LARGE SCALE GENOMIC DNA]</scope>
    <source>
        <strain evidence="5 6">DSM 28715</strain>
    </source>
</reference>
<keyword evidence="3" id="KW-0804">Transcription</keyword>
<dbReference type="EMBL" id="FQXB01000001">
    <property type="protein sequence ID" value="SHG73266.1"/>
    <property type="molecule type" value="Genomic_DNA"/>
</dbReference>
<dbReference type="AlphaFoldDB" id="A0A1M5M7M4"/>
<dbReference type="GO" id="GO:0043200">
    <property type="term" value="P:response to amino acid"/>
    <property type="evidence" value="ECO:0007669"/>
    <property type="project" value="TreeGrafter"/>
</dbReference>
<protein>
    <submittedName>
        <fullName evidence="5">Transcriptional regulator, AsnC family</fullName>
    </submittedName>
</protein>
<feature type="domain" description="HTH asnC-type" evidence="4">
    <location>
        <begin position="1"/>
        <end position="67"/>
    </location>
</feature>
<name>A0A1M5M7M4_9RHOB</name>
<dbReference type="InterPro" id="IPR019888">
    <property type="entry name" value="Tscrpt_reg_AsnC-like"/>
</dbReference>
<evidence type="ECO:0000313" key="5">
    <source>
        <dbReference type="EMBL" id="SHG73266.1"/>
    </source>
</evidence>
<dbReference type="PROSITE" id="PS50956">
    <property type="entry name" value="HTH_ASNC_2"/>
    <property type="match status" value="1"/>
</dbReference>
<dbReference type="InterPro" id="IPR000485">
    <property type="entry name" value="AsnC-type_HTH_dom"/>
</dbReference>
<dbReference type="InterPro" id="IPR011008">
    <property type="entry name" value="Dimeric_a/b-barrel"/>
</dbReference>
<evidence type="ECO:0000313" key="6">
    <source>
        <dbReference type="Proteomes" id="UP000184074"/>
    </source>
</evidence>
<dbReference type="SUPFAM" id="SSF46785">
    <property type="entry name" value="Winged helix' DNA-binding domain"/>
    <property type="match status" value="1"/>
</dbReference>
<dbReference type="SMART" id="SM00344">
    <property type="entry name" value="HTH_ASNC"/>
    <property type="match status" value="1"/>
</dbReference>
<sequence>MDKMDAQLIRLLRRNARAPLSELAADLGVQRNTVRARLAKLTEAGEIVGFTVQTKADVQEHPVRGFMMLEIAGRQSERAAAALFKRPEVQAVHSTNGKWDYIAEIGAETLEDFDAALTAIRRTDAIGRTETSILLSTRR</sequence>
<dbReference type="PRINTS" id="PR00033">
    <property type="entry name" value="HTHASNC"/>
</dbReference>
<dbReference type="GO" id="GO:0043565">
    <property type="term" value="F:sequence-specific DNA binding"/>
    <property type="evidence" value="ECO:0007669"/>
    <property type="project" value="InterPro"/>
</dbReference>